<comment type="caution">
    <text evidence="2">The sequence shown here is derived from an EMBL/GenBank/DDBJ whole genome shotgun (WGS) entry which is preliminary data.</text>
</comment>
<dbReference type="PANTHER" id="PTHR40590">
    <property type="entry name" value="CYTOPLASMIC PROTEIN-RELATED"/>
    <property type="match status" value="1"/>
</dbReference>
<evidence type="ECO:0000313" key="3">
    <source>
        <dbReference type="Proteomes" id="UP000630923"/>
    </source>
</evidence>
<keyword evidence="3" id="KW-1185">Reference proteome</keyword>
<dbReference type="Pfam" id="PF01963">
    <property type="entry name" value="TraB_PrgY_gumN"/>
    <property type="match status" value="1"/>
</dbReference>
<dbReference type="InterPro" id="IPR047111">
    <property type="entry name" value="YbaP-like"/>
</dbReference>
<protein>
    <recommendedName>
        <fullName evidence="4">TraB/GumN family protein</fullName>
    </recommendedName>
</protein>
<feature type="chain" id="PRO_5037104872" description="TraB/GumN family protein" evidence="1">
    <location>
        <begin position="23"/>
        <end position="289"/>
    </location>
</feature>
<keyword evidence="1" id="KW-0732">Signal</keyword>
<evidence type="ECO:0000313" key="2">
    <source>
        <dbReference type="EMBL" id="GHF13204.1"/>
    </source>
</evidence>
<reference evidence="2" key="1">
    <citation type="journal article" date="2014" name="Int. J. Syst. Evol. Microbiol.">
        <title>Complete genome sequence of Corynebacterium casei LMG S-19264T (=DSM 44701T), isolated from a smear-ripened cheese.</title>
        <authorList>
            <consortium name="US DOE Joint Genome Institute (JGI-PGF)"/>
            <person name="Walter F."/>
            <person name="Albersmeier A."/>
            <person name="Kalinowski J."/>
            <person name="Ruckert C."/>
        </authorList>
    </citation>
    <scope>NUCLEOTIDE SEQUENCE</scope>
    <source>
        <strain evidence="2">KCTC 42590</strain>
    </source>
</reference>
<dbReference type="RefSeq" id="WP_191249879.1">
    <property type="nucleotide sequence ID" value="NZ_BNCI01000001.1"/>
</dbReference>
<dbReference type="EMBL" id="BNCI01000001">
    <property type="protein sequence ID" value="GHF13204.1"/>
    <property type="molecule type" value="Genomic_DNA"/>
</dbReference>
<reference evidence="2" key="2">
    <citation type="submission" date="2020-09" db="EMBL/GenBank/DDBJ databases">
        <authorList>
            <person name="Sun Q."/>
            <person name="Kim S."/>
        </authorList>
    </citation>
    <scope>NUCLEOTIDE SEQUENCE</scope>
    <source>
        <strain evidence="2">KCTC 42590</strain>
    </source>
</reference>
<dbReference type="PANTHER" id="PTHR40590:SF1">
    <property type="entry name" value="CYTOPLASMIC PROTEIN"/>
    <property type="match status" value="1"/>
</dbReference>
<dbReference type="AlphaFoldDB" id="A0A919AJW5"/>
<dbReference type="InterPro" id="IPR002816">
    <property type="entry name" value="TraB/PrgY/GumN_fam"/>
</dbReference>
<name>A0A919AJW5_9PROT</name>
<dbReference type="Proteomes" id="UP000630923">
    <property type="component" value="Unassembled WGS sequence"/>
</dbReference>
<proteinExistence type="predicted"/>
<organism evidence="2 3">
    <name type="scientific">Kordiimonas sediminis</name>
    <dbReference type="NCBI Taxonomy" id="1735581"/>
    <lineage>
        <taxon>Bacteria</taxon>
        <taxon>Pseudomonadati</taxon>
        <taxon>Pseudomonadota</taxon>
        <taxon>Alphaproteobacteria</taxon>
        <taxon>Kordiimonadales</taxon>
        <taxon>Kordiimonadaceae</taxon>
        <taxon>Kordiimonas</taxon>
    </lineage>
</organism>
<sequence length="289" mass="31294">MKQVKSLIILFFISIFSTSAVTASSPALWMFGDEDTKIYLFGTVHILEKDAAWGTPALKTAFDTADALILEVSEEELKKAAPLMAAAGKLPAGQTLRTTLGDGLYSDVSRQIGALNLPRNAFDQARPWFATLSLGVLSTVRAGFDPNMGADQMLLRMAKTKGKPVYGLETAEQQVAIFAQFSPAEERQFVIDSLSQLQDIATHTKNLQNAWLNGDVDTLDTLVNGAMETTPEFAKRALEDRNRAWATILADNLQSPGTFLVAVGAGHLVGDKSVQVYLNDAGITVSRIQ</sequence>
<feature type="signal peptide" evidence="1">
    <location>
        <begin position="1"/>
        <end position="22"/>
    </location>
</feature>
<evidence type="ECO:0008006" key="4">
    <source>
        <dbReference type="Google" id="ProtNLM"/>
    </source>
</evidence>
<gene>
    <name evidence="2" type="ORF">GCM10017044_03980</name>
</gene>
<evidence type="ECO:0000256" key="1">
    <source>
        <dbReference type="SAM" id="SignalP"/>
    </source>
</evidence>
<dbReference type="CDD" id="cd14789">
    <property type="entry name" value="Tiki"/>
    <property type="match status" value="1"/>
</dbReference>
<accession>A0A919AJW5</accession>